<dbReference type="InterPro" id="IPR036390">
    <property type="entry name" value="WH_DNA-bd_sf"/>
</dbReference>
<keyword evidence="2" id="KW-0805">Transcription regulation</keyword>
<dbReference type="InterPro" id="IPR030456">
    <property type="entry name" value="TF_fork_head_CS_2"/>
</dbReference>
<dbReference type="SMART" id="SM00339">
    <property type="entry name" value="FH"/>
    <property type="match status" value="1"/>
</dbReference>
<accession>A0AAD8EBD4</accession>
<reference evidence="9" key="1">
    <citation type="journal article" date="2023" name="IScience">
        <title>Live-bearing cockroach genome reveals convergent evolutionary mechanisms linked to viviparity in insects and beyond.</title>
        <authorList>
            <person name="Fouks B."/>
            <person name="Harrison M.C."/>
            <person name="Mikhailova A.A."/>
            <person name="Marchal E."/>
            <person name="English S."/>
            <person name="Carruthers M."/>
            <person name="Jennings E.C."/>
            <person name="Chiamaka E.L."/>
            <person name="Frigard R.A."/>
            <person name="Pippel M."/>
            <person name="Attardo G.M."/>
            <person name="Benoit J.B."/>
            <person name="Bornberg-Bauer E."/>
            <person name="Tobe S.S."/>
        </authorList>
    </citation>
    <scope>NUCLEOTIDE SEQUENCE</scope>
    <source>
        <strain evidence="9">Stay&amp;Tobe</strain>
    </source>
</reference>
<comment type="subcellular location">
    <subcellularLocation>
        <location evidence="6">Nucleus</location>
    </subcellularLocation>
</comment>
<dbReference type="PANTHER" id="PTHR46721">
    <property type="entry name" value="FORKHEAD BOX PROTEIN N1"/>
    <property type="match status" value="1"/>
</dbReference>
<dbReference type="Gene3D" id="1.10.10.10">
    <property type="entry name" value="Winged helix-like DNA-binding domain superfamily/Winged helix DNA-binding domain"/>
    <property type="match status" value="1"/>
</dbReference>
<evidence type="ECO:0000256" key="6">
    <source>
        <dbReference type="PROSITE-ProRule" id="PRU00089"/>
    </source>
</evidence>
<evidence type="ECO:0000256" key="5">
    <source>
        <dbReference type="ARBA" id="ARBA00023242"/>
    </source>
</evidence>
<feature type="compositionally biased region" description="Low complexity" evidence="7">
    <location>
        <begin position="172"/>
        <end position="184"/>
    </location>
</feature>
<proteinExistence type="predicted"/>
<keyword evidence="4" id="KW-0804">Transcription</keyword>
<dbReference type="Pfam" id="PF00250">
    <property type="entry name" value="Forkhead"/>
    <property type="match status" value="1"/>
</dbReference>
<dbReference type="GO" id="GO:0000976">
    <property type="term" value="F:transcription cis-regulatory region binding"/>
    <property type="evidence" value="ECO:0007669"/>
    <property type="project" value="TreeGrafter"/>
</dbReference>
<keyword evidence="10" id="KW-1185">Reference proteome</keyword>
<dbReference type="GO" id="GO:0000981">
    <property type="term" value="F:DNA-binding transcription factor activity, RNA polymerase II-specific"/>
    <property type="evidence" value="ECO:0007669"/>
    <property type="project" value="TreeGrafter"/>
</dbReference>
<evidence type="ECO:0000256" key="4">
    <source>
        <dbReference type="ARBA" id="ARBA00023163"/>
    </source>
</evidence>
<dbReference type="PRINTS" id="PR00053">
    <property type="entry name" value="FORKHEAD"/>
</dbReference>
<evidence type="ECO:0000256" key="2">
    <source>
        <dbReference type="ARBA" id="ARBA00023015"/>
    </source>
</evidence>
<organism evidence="9 10">
    <name type="scientific">Diploptera punctata</name>
    <name type="common">Pacific beetle cockroach</name>
    <dbReference type="NCBI Taxonomy" id="6984"/>
    <lineage>
        <taxon>Eukaryota</taxon>
        <taxon>Metazoa</taxon>
        <taxon>Ecdysozoa</taxon>
        <taxon>Arthropoda</taxon>
        <taxon>Hexapoda</taxon>
        <taxon>Insecta</taxon>
        <taxon>Pterygota</taxon>
        <taxon>Neoptera</taxon>
        <taxon>Polyneoptera</taxon>
        <taxon>Dictyoptera</taxon>
        <taxon>Blattodea</taxon>
        <taxon>Blaberoidea</taxon>
        <taxon>Blaberidae</taxon>
        <taxon>Diplopterinae</taxon>
        <taxon>Diploptera</taxon>
    </lineage>
</organism>
<feature type="domain" description="Fork-head" evidence="8">
    <location>
        <begin position="268"/>
        <end position="365"/>
    </location>
</feature>
<dbReference type="InterPro" id="IPR049624">
    <property type="entry name" value="FOXN1_4"/>
</dbReference>
<dbReference type="InterPro" id="IPR001766">
    <property type="entry name" value="Fork_head_dom"/>
</dbReference>
<dbReference type="PANTHER" id="PTHR46721:SF3">
    <property type="entry name" value="FORKHEAD BOX N1"/>
    <property type="match status" value="1"/>
</dbReference>
<keyword evidence="1" id="KW-0217">Developmental protein</keyword>
<feature type="region of interest" description="Disordered" evidence="7">
    <location>
        <begin position="163"/>
        <end position="184"/>
    </location>
</feature>
<reference evidence="9" key="2">
    <citation type="submission" date="2023-05" db="EMBL/GenBank/DDBJ databases">
        <authorList>
            <person name="Fouks B."/>
        </authorList>
    </citation>
    <scope>NUCLEOTIDE SEQUENCE</scope>
    <source>
        <strain evidence="9">Stay&amp;Tobe</strain>
        <tissue evidence="9">Testes</tissue>
    </source>
</reference>
<dbReference type="Proteomes" id="UP001233999">
    <property type="component" value="Unassembled WGS sequence"/>
</dbReference>
<feature type="region of interest" description="Disordered" evidence="7">
    <location>
        <begin position="383"/>
        <end position="402"/>
    </location>
</feature>
<dbReference type="PROSITE" id="PS50039">
    <property type="entry name" value="FORK_HEAD_3"/>
    <property type="match status" value="1"/>
</dbReference>
<evidence type="ECO:0000313" key="9">
    <source>
        <dbReference type="EMBL" id="KAJ9583811.1"/>
    </source>
</evidence>
<dbReference type="GO" id="GO:0005634">
    <property type="term" value="C:nucleus"/>
    <property type="evidence" value="ECO:0007669"/>
    <property type="project" value="UniProtKB-SubCell"/>
</dbReference>
<name>A0AAD8EBD4_DIPPU</name>
<feature type="compositionally biased region" description="Basic and acidic residues" evidence="7">
    <location>
        <begin position="383"/>
        <end position="393"/>
    </location>
</feature>
<evidence type="ECO:0000313" key="10">
    <source>
        <dbReference type="Proteomes" id="UP001233999"/>
    </source>
</evidence>
<evidence type="ECO:0000256" key="1">
    <source>
        <dbReference type="ARBA" id="ARBA00022473"/>
    </source>
</evidence>
<evidence type="ECO:0000256" key="7">
    <source>
        <dbReference type="SAM" id="MobiDB-lite"/>
    </source>
</evidence>
<gene>
    <name evidence="9" type="ORF">L9F63_021843</name>
</gene>
<keyword evidence="5 6" id="KW-0539">Nucleus</keyword>
<evidence type="ECO:0000256" key="3">
    <source>
        <dbReference type="ARBA" id="ARBA00023125"/>
    </source>
</evidence>
<feature type="DNA-binding region" description="Fork-head" evidence="6">
    <location>
        <begin position="268"/>
        <end position="365"/>
    </location>
</feature>
<dbReference type="InterPro" id="IPR036388">
    <property type="entry name" value="WH-like_DNA-bd_sf"/>
</dbReference>
<protein>
    <recommendedName>
        <fullName evidence="8">Fork-head domain-containing protein</fullName>
    </recommendedName>
</protein>
<sequence>MDLYLSAQDTLSLQEMLDCDIKTEIDSVLAGTDLSLSLSELPPLDLDEALGGSGDMTMWFTSSGCLHSGNSNSSNSNFNLDFAGSDAAAMMVNPSSIMPMTLVTVPTTNAFTNINSSSSNLLITTSSSSVSSLSPVEEQTTSFSSSDASSRPEGTTSFVRTLTTTAPCGSPTQSRQQNARQQSSTTIRIANVTSQSSQNGSTSNNGLTTSLIKTVPIMSSSTKTTQPQKHLTHVQVSNVRSIPISQTSHKRTPQLNNNTKHFASDVDYDERPFPKLIAMALKNSKTGSLPVSEIYNFMCEHFPYFKTAPNGWKNSVRHNLSLNKCFEKIEKPAGNGSQRKGCLWAMNPAKIAKMDEEVQKWSKKDPMAIRKAMICPERGEMKREFSGLSKSDDDLGGSAPPTPLTPLSASQHIPEFIDINQLSAGGGTDSLDESSLTGFDIEVADGIYEELDANDEKLNLGITLTPAMPSDLITASGSISLPLSSPKLMKQEENTTKEYIEVTKRSRLNGSTIQGNYVYKPMVAAATVNGTNNVGSSRRKTPLLLRASPSASSLIKIEDP</sequence>
<keyword evidence="3 6" id="KW-0238">DNA-binding</keyword>
<dbReference type="SUPFAM" id="SSF46785">
    <property type="entry name" value="Winged helix' DNA-binding domain"/>
    <property type="match status" value="1"/>
</dbReference>
<dbReference type="AlphaFoldDB" id="A0AAD8EBD4"/>
<comment type="caution">
    <text evidence="9">The sequence shown here is derived from an EMBL/GenBank/DDBJ whole genome shotgun (WGS) entry which is preliminary data.</text>
</comment>
<dbReference type="PROSITE" id="PS00658">
    <property type="entry name" value="FORK_HEAD_2"/>
    <property type="match status" value="1"/>
</dbReference>
<dbReference type="CDD" id="cd20030">
    <property type="entry name" value="FH_FOXN1-like"/>
    <property type="match status" value="1"/>
</dbReference>
<dbReference type="EMBL" id="JASPKZ010007524">
    <property type="protein sequence ID" value="KAJ9583811.1"/>
    <property type="molecule type" value="Genomic_DNA"/>
</dbReference>
<evidence type="ECO:0000259" key="8">
    <source>
        <dbReference type="PROSITE" id="PS50039"/>
    </source>
</evidence>